<dbReference type="CDD" id="cd03674">
    <property type="entry name" value="NUDIX_Hydrolase"/>
    <property type="match status" value="1"/>
</dbReference>
<dbReference type="InterPro" id="IPR015797">
    <property type="entry name" value="NUDIX_hydrolase-like_dom_sf"/>
</dbReference>
<organism evidence="2">
    <name type="scientific">Kitasatospora camelliae</name>
    <dbReference type="NCBI Taxonomy" id="3156397"/>
    <lineage>
        <taxon>Bacteria</taxon>
        <taxon>Bacillati</taxon>
        <taxon>Actinomycetota</taxon>
        <taxon>Actinomycetes</taxon>
        <taxon>Kitasatosporales</taxon>
        <taxon>Streptomycetaceae</taxon>
        <taxon>Kitasatospora</taxon>
    </lineage>
</organism>
<dbReference type="KEGG" id="kcm:ABWK59_25760"/>
<dbReference type="SUPFAM" id="SSF55811">
    <property type="entry name" value="Nudix"/>
    <property type="match status" value="1"/>
</dbReference>
<gene>
    <name evidence="2" type="ORF">ABWK59_25760</name>
</gene>
<accession>A0AAU8K065</accession>
<name>A0AAU8K065_9ACTN</name>
<dbReference type="PROSITE" id="PS51462">
    <property type="entry name" value="NUDIX"/>
    <property type="match status" value="1"/>
</dbReference>
<feature type="domain" description="Nudix hydrolase" evidence="1">
    <location>
        <begin position="48"/>
        <end position="183"/>
    </location>
</feature>
<dbReference type="Pfam" id="PF00293">
    <property type="entry name" value="NUDIX"/>
    <property type="match status" value="1"/>
</dbReference>
<dbReference type="AlphaFoldDB" id="A0AAU8K065"/>
<proteinExistence type="predicted"/>
<dbReference type="InterPro" id="IPR000086">
    <property type="entry name" value="NUDIX_hydrolase_dom"/>
</dbReference>
<evidence type="ECO:0000313" key="2">
    <source>
        <dbReference type="EMBL" id="XCM82064.1"/>
    </source>
</evidence>
<reference evidence="2" key="1">
    <citation type="submission" date="2024-06" db="EMBL/GenBank/DDBJ databases">
        <title>The genome sequences of Kitasatospora sp. strain HUAS MG31.</title>
        <authorList>
            <person name="Mo P."/>
        </authorList>
    </citation>
    <scope>NUCLEOTIDE SEQUENCE</scope>
    <source>
        <strain evidence="2">HUAS MG31</strain>
    </source>
</reference>
<dbReference type="Gene3D" id="3.90.79.10">
    <property type="entry name" value="Nucleoside Triphosphate Pyrophosphohydrolase"/>
    <property type="match status" value="1"/>
</dbReference>
<dbReference type="EMBL" id="CP159872">
    <property type="protein sequence ID" value="XCM82064.1"/>
    <property type="molecule type" value="Genomic_DNA"/>
</dbReference>
<evidence type="ECO:0000259" key="1">
    <source>
        <dbReference type="PROSITE" id="PS51462"/>
    </source>
</evidence>
<sequence length="191" mass="20738">MASAGLSGAGGLTELLTGYEPRGAVETADLERVRRVVGTPDPWDRGTPLHFTASALIVHPASRRVLLRWHVRLQAWLQVGGHGDPGETLPLEIALREGREESGLTDLAPWPDAALVHLTVVSVPASPVEPAHEHADLRFLLATDSPELARPENPASPLEWLTVAEARERTTEENLRETLDRAGRLLEGTGR</sequence>
<dbReference type="RefSeq" id="WP_354642990.1">
    <property type="nucleotide sequence ID" value="NZ_CP159872.1"/>
</dbReference>
<protein>
    <submittedName>
        <fullName evidence="2">NUDIX domain-containing protein</fullName>
    </submittedName>
</protein>